<accession>A0A0R3T7E2</accession>
<dbReference type="OrthoDB" id="6257037at2759"/>
<dbReference type="STRING" id="102285.A0A0R3T7E2"/>
<feature type="region of interest" description="Disordered" evidence="1">
    <location>
        <begin position="1054"/>
        <end position="1087"/>
    </location>
</feature>
<evidence type="ECO:0000313" key="3">
    <source>
        <dbReference type="Proteomes" id="UP000278807"/>
    </source>
</evidence>
<reference evidence="4" key="1">
    <citation type="submission" date="2017-02" db="UniProtKB">
        <authorList>
            <consortium name="WormBaseParasite"/>
        </authorList>
    </citation>
    <scope>IDENTIFICATION</scope>
</reference>
<feature type="region of interest" description="Disordered" evidence="1">
    <location>
        <begin position="746"/>
        <end position="776"/>
    </location>
</feature>
<proteinExistence type="predicted"/>
<evidence type="ECO:0000256" key="1">
    <source>
        <dbReference type="SAM" id="MobiDB-lite"/>
    </source>
</evidence>
<feature type="region of interest" description="Disordered" evidence="1">
    <location>
        <begin position="838"/>
        <end position="859"/>
    </location>
</feature>
<evidence type="ECO:0000313" key="4">
    <source>
        <dbReference type="WBParaSite" id="HNAJ_0000298001-mRNA-1"/>
    </source>
</evidence>
<feature type="compositionally biased region" description="Basic residues" evidence="1">
    <location>
        <begin position="752"/>
        <end position="764"/>
    </location>
</feature>
<feature type="compositionally biased region" description="Polar residues" evidence="1">
    <location>
        <begin position="838"/>
        <end position="850"/>
    </location>
</feature>
<name>A0A0R3T7E2_RODNA</name>
<dbReference type="AlphaFoldDB" id="A0A0R3T7E2"/>
<dbReference type="EMBL" id="UZAE01001618">
    <property type="protein sequence ID" value="VDN98838.1"/>
    <property type="molecule type" value="Genomic_DNA"/>
</dbReference>
<feature type="compositionally biased region" description="Polar residues" evidence="1">
    <location>
        <begin position="548"/>
        <end position="566"/>
    </location>
</feature>
<feature type="region of interest" description="Disordered" evidence="1">
    <location>
        <begin position="398"/>
        <end position="432"/>
    </location>
</feature>
<feature type="region of interest" description="Disordered" evidence="1">
    <location>
        <begin position="498"/>
        <end position="566"/>
    </location>
</feature>
<feature type="compositionally biased region" description="Polar residues" evidence="1">
    <location>
        <begin position="401"/>
        <end position="432"/>
    </location>
</feature>
<feature type="compositionally biased region" description="Acidic residues" evidence="1">
    <location>
        <begin position="1057"/>
        <end position="1072"/>
    </location>
</feature>
<keyword evidence="3" id="KW-1185">Reference proteome</keyword>
<evidence type="ECO:0000313" key="2">
    <source>
        <dbReference type="EMBL" id="VDN98838.1"/>
    </source>
</evidence>
<feature type="region of interest" description="Disordered" evidence="1">
    <location>
        <begin position="1223"/>
        <end position="1246"/>
    </location>
</feature>
<gene>
    <name evidence="2" type="ORF">HNAJ_LOCUS2979</name>
</gene>
<dbReference type="WBParaSite" id="HNAJ_0000298001-mRNA-1">
    <property type="protein sequence ID" value="HNAJ_0000298001-mRNA-1"/>
    <property type="gene ID" value="HNAJ_0000298001"/>
</dbReference>
<feature type="compositionally biased region" description="Polar residues" evidence="1">
    <location>
        <begin position="498"/>
        <end position="508"/>
    </location>
</feature>
<feature type="compositionally biased region" description="Basic and acidic residues" evidence="1">
    <location>
        <begin position="1223"/>
        <end position="1238"/>
    </location>
</feature>
<protein>
    <submittedName>
        <fullName evidence="4">Myb-like domain-containing protein</fullName>
    </submittedName>
</protein>
<sequence>MASCDNEPQTNDRLRRQLTMHLQLLCSTLLVCSHRVDLETPVCNAIRVLFADFYSTFQDAKSNPLSYVTNLSELDDTFSSAYAFMSEFAGLSIIPLPPRVNPSSAFNPPLIPLPFTVLDFILRSPIWAYPQLLPHGLASRPHTLSKKFFTDDEDCLFVLGLANIIEFAPHKFQLFLETLNCGEKTKTTKRGEKADLRKSKVYSYIRKSLIPTKSTVQLQNRKNYIENDIRRDKFGVRRSSKSSFYLLLCDLTSGNFADLEAQRSLLRLCVSNFASRTVSGSTLNQVIGGSVVTVQLGSTFSRPLCWKKLPPEYMQCCMALHKQVVLGQTGTPQPTIDSLLPKYLSAIKGMKNFFLEAMLTWWPTNESGTTFEQDDEKEEGEVDCRFVKKERTSEVLPPITSDRTPLITQYSSPSTNVNLSTPVTDVPSTSHQRGVQVATSTVSPNRQQRTSALPMPPLNVVLCQMPLSTTQLQHRPPVSGGIISNVSIQTIPPTSQPALIIPQTSHKGTSPKEPAPTPYFKSISAKPPPPKKNAEHSPHSRQKIPSKRATTLAGTTPKQSPSFLPQVGKTISSFHVVLDRGLRGLAPPACSSESSDTARLLRRCRRESPAWLPNIPKTITVTDESDVRRARCLLDRIHMHLGRQVYTQVVLALREDPPSLECILRLLSPSRPLWEEFINLCLTHGQARSFQLYPTYAHLRRVGEIHSLLKYSLPRATRLWARLRKLADSRESGELRIPATDEAPTLSDSLLRRPKKRRRRRKKRLSGEDEQEEKQKPAIDVYRTAWSLLEIALKDRFALHAQTAISLDPMQKPYSNFPQTFEVVDTLARKKISSMGVDSSRTNLLPNESGSLPAPLPRLVEDPSFVETSQWETSTELSSNASTIVKSKAANRCPCPCHVGKAMKTEVFQLQTPSPGGRPAAKADSLGMRHCIRCSLRVQQGILYVDECNFHLNHVKISWPSGFVPPSASTSAFSPSSLNNTAPPPCLTTTSATAQQALQALGEYVESSTSSNTRTDEISVPDLAKRQVSVNFEELVLPQTWKVHDLPGSISESLAVEQDDEEEEEEIEEEADSQGGDDFLFDEPCENSPSFFQPPPIEIDDEACFNTEAFYQRYEETDDTEDELGNRKEKAVVPIPSSVPRRQQCTLNTAEEAETEATWSMAEDRKLLEYFNGIEKCTVSHFRDLAAEWPQRSPQELAARFKYLMLVAYGEDCTIGDLTKSLEQDQSKDGGSEAREGEDYMYSIRL</sequence>
<organism evidence="4">
    <name type="scientific">Rodentolepis nana</name>
    <name type="common">Dwarf tapeworm</name>
    <name type="synonym">Hymenolepis nana</name>
    <dbReference type="NCBI Taxonomy" id="102285"/>
    <lineage>
        <taxon>Eukaryota</taxon>
        <taxon>Metazoa</taxon>
        <taxon>Spiralia</taxon>
        <taxon>Lophotrochozoa</taxon>
        <taxon>Platyhelminthes</taxon>
        <taxon>Cestoda</taxon>
        <taxon>Eucestoda</taxon>
        <taxon>Cyclophyllidea</taxon>
        <taxon>Hymenolepididae</taxon>
        <taxon>Rodentolepis</taxon>
    </lineage>
</organism>
<reference evidence="2 3" key="2">
    <citation type="submission" date="2018-11" db="EMBL/GenBank/DDBJ databases">
        <authorList>
            <consortium name="Pathogen Informatics"/>
        </authorList>
    </citation>
    <scope>NUCLEOTIDE SEQUENCE [LARGE SCALE GENOMIC DNA]</scope>
</reference>
<dbReference type="Proteomes" id="UP000278807">
    <property type="component" value="Unassembled WGS sequence"/>
</dbReference>